<keyword evidence="1" id="KW-0732">Signal</keyword>
<evidence type="ECO:0000313" key="2">
    <source>
        <dbReference type="EMBL" id="RIB14530.1"/>
    </source>
</evidence>
<feature type="signal peptide" evidence="1">
    <location>
        <begin position="1"/>
        <end position="26"/>
    </location>
</feature>
<dbReference type="EMBL" id="QKWP01000823">
    <property type="protein sequence ID" value="RIB14530.1"/>
    <property type="molecule type" value="Genomic_DNA"/>
</dbReference>
<name>A0A397UW94_9GLOM</name>
<gene>
    <name evidence="2" type="ORF">C2G38_2194894</name>
</gene>
<organism evidence="2 3">
    <name type="scientific">Gigaspora rosea</name>
    <dbReference type="NCBI Taxonomy" id="44941"/>
    <lineage>
        <taxon>Eukaryota</taxon>
        <taxon>Fungi</taxon>
        <taxon>Fungi incertae sedis</taxon>
        <taxon>Mucoromycota</taxon>
        <taxon>Glomeromycotina</taxon>
        <taxon>Glomeromycetes</taxon>
        <taxon>Diversisporales</taxon>
        <taxon>Gigasporaceae</taxon>
        <taxon>Gigaspora</taxon>
    </lineage>
</organism>
<evidence type="ECO:0000313" key="3">
    <source>
        <dbReference type="Proteomes" id="UP000266673"/>
    </source>
</evidence>
<evidence type="ECO:0000256" key="1">
    <source>
        <dbReference type="SAM" id="SignalP"/>
    </source>
</evidence>
<comment type="caution">
    <text evidence="2">The sequence shown here is derived from an EMBL/GenBank/DDBJ whole genome shotgun (WGS) entry which is preliminary data.</text>
</comment>
<dbReference type="Proteomes" id="UP000266673">
    <property type="component" value="Unassembled WGS sequence"/>
</dbReference>
<dbReference type="Gene3D" id="2.60.270.50">
    <property type="match status" value="1"/>
</dbReference>
<dbReference type="OrthoDB" id="2418366at2759"/>
<accession>A0A397UW94</accession>
<evidence type="ECO:0008006" key="4">
    <source>
        <dbReference type="Google" id="ProtNLM"/>
    </source>
</evidence>
<feature type="chain" id="PRO_5017256645" description="Reelin domain-containing protein" evidence="1">
    <location>
        <begin position="27"/>
        <end position="159"/>
    </location>
</feature>
<protein>
    <recommendedName>
        <fullName evidence="4">Reelin domain-containing protein</fullName>
    </recommendedName>
</protein>
<proteinExistence type="predicted"/>
<keyword evidence="3" id="KW-1185">Reference proteome</keyword>
<dbReference type="AlphaFoldDB" id="A0A397UW94"/>
<sequence>MLKFLFFIFSFVVALIVPLITSTTTCQDNNLACCAEYATSASRSVTIYLINLSDDDIIYDTAYLNYGAWTPDCSAIRIDSVPSSNAVAFSSGSDSTFGGTGGLASFEIGGSYITITWNNPYVGENSFSVVLSDKYINETISYGRNHVVYIVTIRYKSTE</sequence>
<reference evidence="2 3" key="1">
    <citation type="submission" date="2018-06" db="EMBL/GenBank/DDBJ databases">
        <title>Comparative genomics reveals the genomic features of Rhizophagus irregularis, R. cerebriforme, R. diaphanum and Gigaspora rosea, and their symbiotic lifestyle signature.</title>
        <authorList>
            <person name="Morin E."/>
            <person name="San Clemente H."/>
            <person name="Chen E.C.H."/>
            <person name="De La Providencia I."/>
            <person name="Hainaut M."/>
            <person name="Kuo A."/>
            <person name="Kohler A."/>
            <person name="Murat C."/>
            <person name="Tang N."/>
            <person name="Roy S."/>
            <person name="Loubradou J."/>
            <person name="Henrissat B."/>
            <person name="Grigoriev I.V."/>
            <person name="Corradi N."/>
            <person name="Roux C."/>
            <person name="Martin F.M."/>
        </authorList>
    </citation>
    <scope>NUCLEOTIDE SEQUENCE [LARGE SCALE GENOMIC DNA]</scope>
    <source>
        <strain evidence="2 3">DAOM 194757</strain>
    </source>
</reference>